<sequence>MSNLTPSNDILNLTPSKTNTTHSSSSKTKEQDLKKSDNTTQDDTESFLNSLLNSIEETNKFLPDHMKISKKEVVNEAMDKLQNGVFSESDKISIFESASFMQILSLLDKLKADTADIKLANLSTQLSQLVKTEANFNALKSASNLSELLNIAKDLGLNVKNIKVDRLLDLKATFPNLDKANFFKGAVDNVFKEIINNKLAHISKNLNQNVQNLNHTPHANLSQNSKMTKKDDTSLLSQTLKNLDAIISSKKEKNEVKNDNVKIQTDGETAELKNTSKNLTHSESLKELEQENLTNNDKKIPSQEVQNKEQSKESKNDKNTLLNESLKKDDKELKNANKANVQDLTPSKNNTTQDKLPMQDKVSARDKALTQEKIIPQEKVSTQEKTLPQDKVLIQEKPLNNKEGLNQETNNIKNTNFNKTSNKENVRDSQNLSLNLSPKDLNLNKDNTNFTHYTNKENYTQEQGKIQSENTEKNPLDDLNSLVKDLNKISQNNTKNITPKETLQHFSQDLKAAMEQYKAPITKLSITLNPHNLGEVEVTLVQRGNNLHINFNSNTNAMNLFIQNQAEFKNSLVNMGFTGLEMNFSDQGKREQNQNQGKNRSGYGFKDALDGKNESEKVNLELVLAKYF</sequence>
<feature type="compositionally biased region" description="Low complexity" evidence="1">
    <location>
        <begin position="14"/>
        <end position="26"/>
    </location>
</feature>
<feature type="compositionally biased region" description="Basic and acidic residues" evidence="1">
    <location>
        <begin position="27"/>
        <end position="37"/>
    </location>
</feature>
<feature type="compositionally biased region" description="Polar residues" evidence="1">
    <location>
        <begin position="272"/>
        <end position="282"/>
    </location>
</feature>
<feature type="compositionally biased region" description="Polar residues" evidence="1">
    <location>
        <begin position="337"/>
        <end position="354"/>
    </location>
</feature>
<proteinExistence type="predicted"/>
<feature type="region of interest" description="Disordered" evidence="1">
    <location>
        <begin position="1"/>
        <end position="42"/>
    </location>
</feature>
<keyword evidence="3" id="KW-0282">Flagellum</keyword>
<feature type="compositionally biased region" description="Basic and acidic residues" evidence="1">
    <location>
        <begin position="296"/>
        <end position="318"/>
    </location>
</feature>
<gene>
    <name evidence="3" type="ORF">FQX65_06195</name>
</gene>
<feature type="compositionally biased region" description="Basic and acidic residues" evidence="1">
    <location>
        <begin position="325"/>
        <end position="335"/>
    </location>
</feature>
<feature type="domain" description="Flagellar hook-length control protein-like C-terminal" evidence="2">
    <location>
        <begin position="512"/>
        <end position="592"/>
    </location>
</feature>
<feature type="compositionally biased region" description="Polar residues" evidence="1">
    <location>
        <begin position="212"/>
        <end position="226"/>
    </location>
</feature>
<dbReference type="InterPro" id="IPR021136">
    <property type="entry name" value="Flagellar_hook_control-like_C"/>
</dbReference>
<evidence type="ECO:0000259" key="2">
    <source>
        <dbReference type="Pfam" id="PF02120"/>
    </source>
</evidence>
<evidence type="ECO:0000313" key="3">
    <source>
        <dbReference type="EMBL" id="ECK2814078.1"/>
    </source>
</evidence>
<evidence type="ECO:0000256" key="1">
    <source>
        <dbReference type="SAM" id="MobiDB-lite"/>
    </source>
</evidence>
<keyword evidence="3" id="KW-0969">Cilium</keyword>
<feature type="region of interest" description="Disordered" evidence="1">
    <location>
        <begin position="252"/>
        <end position="428"/>
    </location>
</feature>
<feature type="compositionally biased region" description="Low complexity" evidence="1">
    <location>
        <begin position="406"/>
        <end position="420"/>
    </location>
</feature>
<dbReference type="AlphaFoldDB" id="A0A6C7N850"/>
<dbReference type="InterPro" id="IPR038610">
    <property type="entry name" value="FliK-like_C_sf"/>
</dbReference>
<dbReference type="Gene3D" id="3.30.750.140">
    <property type="match status" value="1"/>
</dbReference>
<feature type="region of interest" description="Disordered" evidence="1">
    <location>
        <begin position="586"/>
        <end position="608"/>
    </location>
</feature>
<organism evidence="3">
    <name type="scientific">Campylobacter coli</name>
    <dbReference type="NCBI Taxonomy" id="195"/>
    <lineage>
        <taxon>Bacteria</taxon>
        <taxon>Pseudomonadati</taxon>
        <taxon>Campylobacterota</taxon>
        <taxon>Epsilonproteobacteria</taxon>
        <taxon>Campylobacterales</taxon>
        <taxon>Campylobacteraceae</taxon>
        <taxon>Campylobacter</taxon>
    </lineage>
</organism>
<feature type="region of interest" description="Disordered" evidence="1">
    <location>
        <begin position="212"/>
        <end position="233"/>
    </location>
</feature>
<feature type="compositionally biased region" description="Polar residues" evidence="1">
    <location>
        <begin position="1"/>
        <end position="13"/>
    </location>
</feature>
<accession>A0A6C7N850</accession>
<protein>
    <submittedName>
        <fullName evidence="3">Flagellar hook-length control protein FliK</fullName>
    </submittedName>
</protein>
<keyword evidence="3" id="KW-0966">Cell projection</keyword>
<comment type="caution">
    <text evidence="3">The sequence shown here is derived from an EMBL/GenBank/DDBJ whole genome shotgun (WGS) entry which is preliminary data.</text>
</comment>
<name>A0A6C7N850_CAMCO</name>
<dbReference type="RefSeq" id="WP_087721419.1">
    <property type="nucleotide sequence ID" value="NZ_NFPY01000198.1"/>
</dbReference>
<dbReference type="Pfam" id="PF02120">
    <property type="entry name" value="Flg_hook"/>
    <property type="match status" value="1"/>
</dbReference>
<dbReference type="EMBL" id="AAJBFP010000051">
    <property type="protein sequence ID" value="ECK2814078.1"/>
    <property type="molecule type" value="Genomic_DNA"/>
</dbReference>
<reference evidence="3" key="1">
    <citation type="submission" date="2019-07" db="EMBL/GenBank/DDBJ databases">
        <authorList>
            <consortium name="NARMS: The National Antimicrobial Resistance Monitoring System"/>
        </authorList>
    </citation>
    <scope>NUCLEOTIDE SEQUENCE</scope>
    <source>
        <strain evidence="3">FSIS31902397</strain>
    </source>
</reference>